<keyword evidence="1" id="KW-0732">Signal</keyword>
<organism evidence="5 6">
    <name type="scientific">Bacillus salitolerans</name>
    <dbReference type="NCBI Taxonomy" id="1437434"/>
    <lineage>
        <taxon>Bacteria</taxon>
        <taxon>Bacillati</taxon>
        <taxon>Bacillota</taxon>
        <taxon>Bacilli</taxon>
        <taxon>Bacillales</taxon>
        <taxon>Bacillaceae</taxon>
        <taxon>Bacillus</taxon>
    </lineage>
</organism>
<feature type="domain" description="Calcineurin-like phosphoesterase" evidence="3">
    <location>
        <begin position="6"/>
        <end position="207"/>
    </location>
</feature>
<dbReference type="Gene3D" id="3.90.780.10">
    <property type="entry name" value="5'-Nucleotidase, C-terminal domain"/>
    <property type="match status" value="1"/>
</dbReference>
<dbReference type="SUPFAM" id="SSF56300">
    <property type="entry name" value="Metallo-dependent phosphatases"/>
    <property type="match status" value="1"/>
</dbReference>
<dbReference type="InterPro" id="IPR006179">
    <property type="entry name" value="5_nucleotidase/apyrase"/>
</dbReference>
<dbReference type="PANTHER" id="PTHR11575:SF24">
    <property type="entry name" value="5'-NUCLEOTIDASE"/>
    <property type="match status" value="1"/>
</dbReference>
<dbReference type="SUPFAM" id="SSF55816">
    <property type="entry name" value="5'-nucleotidase (syn. UDP-sugar hydrolase), C-terminal domain"/>
    <property type="match status" value="1"/>
</dbReference>
<evidence type="ECO:0000313" key="5">
    <source>
        <dbReference type="EMBL" id="MFD1739573.1"/>
    </source>
</evidence>
<dbReference type="Pfam" id="PF00149">
    <property type="entry name" value="Metallophos"/>
    <property type="match status" value="1"/>
</dbReference>
<reference evidence="6" key="1">
    <citation type="journal article" date="2019" name="Int. J. Syst. Evol. Microbiol.">
        <title>The Global Catalogue of Microorganisms (GCM) 10K type strain sequencing project: providing services to taxonomists for standard genome sequencing and annotation.</title>
        <authorList>
            <consortium name="The Broad Institute Genomics Platform"/>
            <consortium name="The Broad Institute Genome Sequencing Center for Infectious Disease"/>
            <person name="Wu L."/>
            <person name="Ma J."/>
        </authorList>
    </citation>
    <scope>NUCLEOTIDE SEQUENCE [LARGE SCALE GENOMIC DNA]</scope>
    <source>
        <strain evidence="6">CCUG 49339</strain>
    </source>
</reference>
<dbReference type="Proteomes" id="UP001597214">
    <property type="component" value="Unassembled WGS sequence"/>
</dbReference>
<evidence type="ECO:0000256" key="2">
    <source>
        <dbReference type="RuleBase" id="RU362119"/>
    </source>
</evidence>
<gene>
    <name evidence="5" type="ORF">ACFSCX_24120</name>
</gene>
<dbReference type="Gene3D" id="3.60.21.10">
    <property type="match status" value="1"/>
</dbReference>
<evidence type="ECO:0000259" key="3">
    <source>
        <dbReference type="Pfam" id="PF00149"/>
    </source>
</evidence>
<accession>A0ABW4LZC0</accession>
<sequence length="466" mass="52147">MKKNITLLHTNDLHGSYDQLIRQAGYIKKRIKELEAQNEHYLLVDGGDHMDMSINECLATQGRIHLEMIQNLGYHAMSVGNNELLRSTPELIRSLSIESKVPWLLANLVEQDGTPIGGTKEYHIVEIGDNLKIGMVGTTDQYGDLYENKHEFLNRDTLDSVKSAVYQLKANGANLIIYLSHMGYDTDLELAKGLSGIVDVIVGAHSHTILEEPIVVSDVIIVQAGSHGRYVGELRLEYDITNRKIDTYNGKLIEISDELEVDLDMLSIVERGREQTRKFMSEVLCSFDHPLTHKEMITLMASGVQDYWNADIGVMYGGAALGGLEHGPITKGAIFDLCKSMHSPVLIELTGQQIEGLIIDSYKDEIISKKIYGNGFRPHGIAFGTLGFSGVTWEHKHGNIFNIKIHGKPLLRENIYRVGTGTPMLYEEVCGYPSVKGCKMLDIGKSVMIKDVFIEYLRSYKESIFV</sequence>
<dbReference type="EMBL" id="JBHUEM010000055">
    <property type="protein sequence ID" value="MFD1739573.1"/>
    <property type="molecule type" value="Genomic_DNA"/>
</dbReference>
<name>A0ABW4LZC0_9BACI</name>
<evidence type="ECO:0000256" key="1">
    <source>
        <dbReference type="ARBA" id="ARBA00022729"/>
    </source>
</evidence>
<dbReference type="PRINTS" id="PR01607">
    <property type="entry name" value="APYRASEFAMLY"/>
</dbReference>
<comment type="similarity">
    <text evidence="2">Belongs to the 5'-nucleotidase family.</text>
</comment>
<feature type="domain" description="5'-Nucleotidase C-terminal" evidence="4">
    <location>
        <begin position="295"/>
        <end position="418"/>
    </location>
</feature>
<proteinExistence type="inferred from homology"/>
<dbReference type="Pfam" id="PF02872">
    <property type="entry name" value="5_nucleotid_C"/>
    <property type="match status" value="1"/>
</dbReference>
<dbReference type="InterPro" id="IPR029052">
    <property type="entry name" value="Metallo-depent_PP-like"/>
</dbReference>
<dbReference type="InterPro" id="IPR008334">
    <property type="entry name" value="5'-Nucleotdase_C"/>
</dbReference>
<dbReference type="CDD" id="cd00845">
    <property type="entry name" value="MPP_UshA_N_like"/>
    <property type="match status" value="1"/>
</dbReference>
<protein>
    <submittedName>
        <fullName evidence="5">Bifunctional metallophosphatase/5'-nucleotidase</fullName>
    </submittedName>
</protein>
<evidence type="ECO:0000313" key="6">
    <source>
        <dbReference type="Proteomes" id="UP001597214"/>
    </source>
</evidence>
<dbReference type="RefSeq" id="WP_377930812.1">
    <property type="nucleotide sequence ID" value="NZ_JBHUEM010000055.1"/>
</dbReference>
<keyword evidence="2" id="KW-0547">Nucleotide-binding</keyword>
<dbReference type="PANTHER" id="PTHR11575">
    <property type="entry name" value="5'-NUCLEOTIDASE-RELATED"/>
    <property type="match status" value="1"/>
</dbReference>
<comment type="caution">
    <text evidence="5">The sequence shown here is derived from an EMBL/GenBank/DDBJ whole genome shotgun (WGS) entry which is preliminary data.</text>
</comment>
<dbReference type="InterPro" id="IPR004843">
    <property type="entry name" value="Calcineurin-like_PHP"/>
</dbReference>
<keyword evidence="6" id="KW-1185">Reference proteome</keyword>
<keyword evidence="2" id="KW-0378">Hydrolase</keyword>
<dbReference type="InterPro" id="IPR036907">
    <property type="entry name" value="5'-Nucleotdase_C_sf"/>
</dbReference>
<evidence type="ECO:0000259" key="4">
    <source>
        <dbReference type="Pfam" id="PF02872"/>
    </source>
</evidence>